<sequence length="134" mass="14722">MPRFSPGPLTLVSSFFSEQGLFSFSQPLAEAMASLIAKSGIFSMDNIFRVEKEGNSGDDSGKNNDNITGDGKRVRSLVSPSAWPFKVWLVSGPDLQSLVREWPGRIRTRAGSRNETLARPVKSTDWPVNHGPRS</sequence>
<accession>A0ABD1RA50</accession>
<protein>
    <submittedName>
        <fullName evidence="2">WRKY transcription factor</fullName>
    </submittedName>
</protein>
<evidence type="ECO:0000313" key="2">
    <source>
        <dbReference type="EMBL" id="KAL2484981.1"/>
    </source>
</evidence>
<feature type="region of interest" description="Disordered" evidence="1">
    <location>
        <begin position="52"/>
        <end position="73"/>
    </location>
</feature>
<feature type="region of interest" description="Disordered" evidence="1">
    <location>
        <begin position="109"/>
        <end position="134"/>
    </location>
</feature>
<keyword evidence="3" id="KW-1185">Reference proteome</keyword>
<dbReference type="AlphaFoldDB" id="A0ABD1RA50"/>
<dbReference type="EMBL" id="JBFOLK010000009">
    <property type="protein sequence ID" value="KAL2484981.1"/>
    <property type="molecule type" value="Genomic_DNA"/>
</dbReference>
<comment type="caution">
    <text evidence="2">The sequence shown here is derived from an EMBL/GenBank/DDBJ whole genome shotgun (WGS) entry which is preliminary data.</text>
</comment>
<evidence type="ECO:0000313" key="3">
    <source>
        <dbReference type="Proteomes" id="UP001604336"/>
    </source>
</evidence>
<organism evidence="2 3">
    <name type="scientific">Abeliophyllum distichum</name>
    <dbReference type="NCBI Taxonomy" id="126358"/>
    <lineage>
        <taxon>Eukaryota</taxon>
        <taxon>Viridiplantae</taxon>
        <taxon>Streptophyta</taxon>
        <taxon>Embryophyta</taxon>
        <taxon>Tracheophyta</taxon>
        <taxon>Spermatophyta</taxon>
        <taxon>Magnoliopsida</taxon>
        <taxon>eudicotyledons</taxon>
        <taxon>Gunneridae</taxon>
        <taxon>Pentapetalae</taxon>
        <taxon>asterids</taxon>
        <taxon>lamiids</taxon>
        <taxon>Lamiales</taxon>
        <taxon>Oleaceae</taxon>
        <taxon>Forsythieae</taxon>
        <taxon>Abeliophyllum</taxon>
    </lineage>
</organism>
<name>A0ABD1RA50_9LAMI</name>
<evidence type="ECO:0000256" key="1">
    <source>
        <dbReference type="SAM" id="MobiDB-lite"/>
    </source>
</evidence>
<reference evidence="3" key="1">
    <citation type="submission" date="2024-07" db="EMBL/GenBank/DDBJ databases">
        <title>Two chromosome-level genome assemblies of Korean endemic species Abeliophyllum distichum and Forsythia ovata (Oleaceae).</title>
        <authorList>
            <person name="Jang H."/>
        </authorList>
    </citation>
    <scope>NUCLEOTIDE SEQUENCE [LARGE SCALE GENOMIC DNA]</scope>
</reference>
<feature type="compositionally biased region" description="Basic and acidic residues" evidence="1">
    <location>
        <begin position="52"/>
        <end position="62"/>
    </location>
</feature>
<proteinExistence type="predicted"/>
<gene>
    <name evidence="2" type="ORF">Adt_29737</name>
</gene>
<dbReference type="Proteomes" id="UP001604336">
    <property type="component" value="Unassembled WGS sequence"/>
</dbReference>